<evidence type="ECO:0000256" key="7">
    <source>
        <dbReference type="ARBA" id="ARBA00023242"/>
    </source>
</evidence>
<keyword evidence="3" id="KW-0813">Transport</keyword>
<dbReference type="STRING" id="1344418.A0A1D2VDF4"/>
<accession>A0A1D2VDF4</accession>
<protein>
    <submittedName>
        <fullName evidence="10">ARM repeat-containing protein</fullName>
    </submittedName>
</protein>
<dbReference type="InterPro" id="IPR041389">
    <property type="entry name" value="Importin_rep_6"/>
</dbReference>
<dbReference type="Pfam" id="PF25574">
    <property type="entry name" value="TPR_IMB1"/>
    <property type="match status" value="1"/>
</dbReference>
<keyword evidence="6" id="KW-0653">Protein transport</keyword>
<dbReference type="AlphaFoldDB" id="A0A1D2VDF4"/>
<dbReference type="InterPro" id="IPR040122">
    <property type="entry name" value="Importin_beta"/>
</dbReference>
<dbReference type="OrthoDB" id="543373at2759"/>
<dbReference type="EMBL" id="KV454485">
    <property type="protein sequence ID" value="ODV59540.1"/>
    <property type="molecule type" value="Genomic_DNA"/>
</dbReference>
<dbReference type="GO" id="GO:0005634">
    <property type="term" value="C:nucleus"/>
    <property type="evidence" value="ECO:0007669"/>
    <property type="project" value="UniProtKB-SubCell"/>
</dbReference>
<feature type="domain" description="IPO4/5-like TPR repeats" evidence="9">
    <location>
        <begin position="124"/>
        <end position="276"/>
    </location>
</feature>
<evidence type="ECO:0000256" key="3">
    <source>
        <dbReference type="ARBA" id="ARBA00022448"/>
    </source>
</evidence>
<dbReference type="Proteomes" id="UP000095038">
    <property type="component" value="Unassembled WGS sequence"/>
</dbReference>
<dbReference type="SUPFAM" id="SSF48371">
    <property type="entry name" value="ARM repeat"/>
    <property type="match status" value="1"/>
</dbReference>
<proteinExistence type="predicted"/>
<evidence type="ECO:0000256" key="5">
    <source>
        <dbReference type="ARBA" id="ARBA00022737"/>
    </source>
</evidence>
<name>A0A1D2VDF4_9ASCO</name>
<dbReference type="Pfam" id="PF18808">
    <property type="entry name" value="Importin_rep_4"/>
    <property type="match status" value="1"/>
</dbReference>
<keyword evidence="11" id="KW-1185">Reference proteome</keyword>
<evidence type="ECO:0000256" key="4">
    <source>
        <dbReference type="ARBA" id="ARBA00022490"/>
    </source>
</evidence>
<sequence length="1051" mass="118955">MSAYPFQSCLPDNINLELLVLLDSLSSADNFIRSNAEHSLNSNWLSSKDQNQVLLVFLAEQASFSQNVSSRAFSAVIFRRIAIKSPIYLNDPLAKSISVIPNSSKSKIRSILLQGFNHPDQPINIRHKLADAIAELAKSDVSPDWPDLLESIINATTNQSLPSIRESAFRLISQTPDLINVSHINQFLPVFQNGFNDENDEVLIACSNAFVAYFEVLPKQSWQLLATLLPDLMNILPKLLNNGKDSSLSSVLESLILLIELAPKLFKDMFEKIIEFCSLITKNKNLEQNCRISSLELLTTFSEVSPQMCKSNSNYINSIIILSLSLMTELSPDDDEYSDWVNNTNIDDDEDEIEYDSGRQTLDRVSLALGGQSLVDPLFHFLTQMISSTSWRERQAALMAISSASEGCRDVLINKIDAILNLILPLLNDPHPRVQYACCNTLGQISTDFATTTQVQYGYRIIPALISKLTNDSITRVQTHAAAALVNFSENASKEVLEPYLDDLLTNLLILLQGNCRYVQEQVLTTIAVVADSAEQKFLKYYDALMPVLINFLKTDNENSDIKLLKAKCIECSTLIALAVGYEKFQAHYDDLINIFVNYQQSITDENDQMIPYLQQGWGRLCRIIGPQFVPYLQLILPPILKSAKYQQDIAILDEDQANELEQNQDWDVIQLGTKHIGVHTSILDEKVSSIELLKTYCVVLKQNFYPYVKEIATQIILPGLDFYLHDGVRRCCALTMPSLLRFDSRIILSDETLKLWKSIVDKIVSSLISETSTELLISYYECLIECLCILDQDNAVTDDQLLYFAKAIYKNLLECYKRIKERESNFDEYSEELEDNNDVDVDEELLDNINSFIKFVFKFRRSKLIVLINILLNDNQDLSIKSCGFNIIADMIEFCGPDSYLYKDLFEDTLKVNLANDTNLQIKQLSIYIIGLCSQYGGRNYNGYCLNRLTRLFYLATIPETSEIAVVSVSSVCSNAEGEELVLWLKTEVPKIMKILILAAYNRSIIAQNAKRLVQCLKILLGKLGNEAALQMIHTYPAETQHQIQKLFTN</sequence>
<evidence type="ECO:0000259" key="8">
    <source>
        <dbReference type="Pfam" id="PF25574"/>
    </source>
</evidence>
<dbReference type="InterPro" id="IPR011989">
    <property type="entry name" value="ARM-like"/>
</dbReference>
<dbReference type="InParanoid" id="A0A1D2VDF4"/>
<keyword evidence="7" id="KW-0539">Nucleus</keyword>
<feature type="domain" description="Importin subunit beta-1/Transportin-1-like TPR repeats" evidence="8">
    <location>
        <begin position="474"/>
        <end position="644"/>
    </location>
</feature>
<evidence type="ECO:0000313" key="10">
    <source>
        <dbReference type="EMBL" id="ODV59540.1"/>
    </source>
</evidence>
<dbReference type="Pfam" id="PF25780">
    <property type="entry name" value="TPR_IPO5"/>
    <property type="match status" value="1"/>
</dbReference>
<evidence type="ECO:0000256" key="6">
    <source>
        <dbReference type="ARBA" id="ARBA00022927"/>
    </source>
</evidence>
<dbReference type="PANTHER" id="PTHR10527">
    <property type="entry name" value="IMPORTIN BETA"/>
    <property type="match status" value="1"/>
</dbReference>
<dbReference type="RefSeq" id="XP_020045847.1">
    <property type="nucleotide sequence ID" value="XM_020194671.1"/>
</dbReference>
<dbReference type="GO" id="GO:0005737">
    <property type="term" value="C:cytoplasm"/>
    <property type="evidence" value="ECO:0007669"/>
    <property type="project" value="UniProtKB-SubCell"/>
</dbReference>
<keyword evidence="4" id="KW-0963">Cytoplasm</keyword>
<evidence type="ECO:0000313" key="11">
    <source>
        <dbReference type="Proteomes" id="UP000095038"/>
    </source>
</evidence>
<dbReference type="InterPro" id="IPR041653">
    <property type="entry name" value="Importin_rep_4"/>
</dbReference>
<keyword evidence="5" id="KW-0677">Repeat</keyword>
<evidence type="ECO:0000256" key="1">
    <source>
        <dbReference type="ARBA" id="ARBA00004123"/>
    </source>
</evidence>
<organism evidence="10 11">
    <name type="scientific">Ascoidea rubescens DSM 1968</name>
    <dbReference type="NCBI Taxonomy" id="1344418"/>
    <lineage>
        <taxon>Eukaryota</taxon>
        <taxon>Fungi</taxon>
        <taxon>Dikarya</taxon>
        <taxon>Ascomycota</taxon>
        <taxon>Saccharomycotina</taxon>
        <taxon>Saccharomycetes</taxon>
        <taxon>Ascoideaceae</taxon>
        <taxon>Ascoidea</taxon>
    </lineage>
</organism>
<gene>
    <name evidence="10" type="ORF">ASCRUDRAFT_81865</name>
</gene>
<dbReference type="GeneID" id="30968307"/>
<dbReference type="Gene3D" id="6.10.140.1700">
    <property type="match status" value="1"/>
</dbReference>
<dbReference type="Pfam" id="PF13513">
    <property type="entry name" value="HEAT_EZ"/>
    <property type="match status" value="1"/>
</dbReference>
<comment type="subcellular location">
    <subcellularLocation>
        <location evidence="2">Cytoplasm</location>
    </subcellularLocation>
    <subcellularLocation>
        <location evidence="1">Nucleus</location>
    </subcellularLocation>
</comment>
<dbReference type="Pfam" id="PF18829">
    <property type="entry name" value="Importin_rep_6"/>
    <property type="match status" value="1"/>
</dbReference>
<dbReference type="InterPro" id="IPR016024">
    <property type="entry name" value="ARM-type_fold"/>
</dbReference>
<reference evidence="11" key="1">
    <citation type="submission" date="2016-05" db="EMBL/GenBank/DDBJ databases">
        <title>Comparative genomics of biotechnologically important yeasts.</title>
        <authorList>
            <consortium name="DOE Joint Genome Institute"/>
            <person name="Riley R."/>
            <person name="Haridas S."/>
            <person name="Wolfe K.H."/>
            <person name="Lopes M.R."/>
            <person name="Hittinger C.T."/>
            <person name="Goker M."/>
            <person name="Salamov A."/>
            <person name="Wisecaver J."/>
            <person name="Long T.M."/>
            <person name="Aerts A.L."/>
            <person name="Barry K."/>
            <person name="Choi C."/>
            <person name="Clum A."/>
            <person name="Coughlan A.Y."/>
            <person name="Deshpande S."/>
            <person name="Douglass A.P."/>
            <person name="Hanson S.J."/>
            <person name="Klenk H.-P."/>
            <person name="Labutti K."/>
            <person name="Lapidus A."/>
            <person name="Lindquist E."/>
            <person name="Lipzen A."/>
            <person name="Meier-Kolthoff J.P."/>
            <person name="Ohm R.A."/>
            <person name="Otillar R.P."/>
            <person name="Pangilinan J."/>
            <person name="Peng Y."/>
            <person name="Rokas A."/>
            <person name="Rosa C.A."/>
            <person name="Scheuner C."/>
            <person name="Sibirny A.A."/>
            <person name="Slot J.C."/>
            <person name="Stielow J.B."/>
            <person name="Sun H."/>
            <person name="Kurtzman C.P."/>
            <person name="Blackwell M."/>
            <person name="Grigoriev I.V."/>
            <person name="Jeffries T.W."/>
        </authorList>
    </citation>
    <scope>NUCLEOTIDE SEQUENCE [LARGE SCALE GENOMIC DNA]</scope>
    <source>
        <strain evidence="11">DSM 1968</strain>
    </source>
</reference>
<evidence type="ECO:0000259" key="9">
    <source>
        <dbReference type="Pfam" id="PF25780"/>
    </source>
</evidence>
<dbReference type="GO" id="GO:0006606">
    <property type="term" value="P:protein import into nucleus"/>
    <property type="evidence" value="ECO:0007669"/>
    <property type="project" value="InterPro"/>
</dbReference>
<dbReference type="InterPro" id="IPR057672">
    <property type="entry name" value="TPR_IPO4/5"/>
</dbReference>
<dbReference type="InterPro" id="IPR058584">
    <property type="entry name" value="IMB1_TNPO1-like_TPR"/>
</dbReference>
<evidence type="ECO:0000256" key="2">
    <source>
        <dbReference type="ARBA" id="ARBA00004496"/>
    </source>
</evidence>
<dbReference type="Gene3D" id="1.25.10.10">
    <property type="entry name" value="Leucine-rich Repeat Variant"/>
    <property type="match status" value="1"/>
</dbReference>